<proteinExistence type="predicted"/>
<protein>
    <submittedName>
        <fullName evidence="1">Uncharacterized protein</fullName>
    </submittedName>
</protein>
<gene>
    <name evidence="1" type="ORF">BG55_11915</name>
</gene>
<reference evidence="1 2" key="1">
    <citation type="submission" date="2014-02" db="EMBL/GenBank/DDBJ databases">
        <title>Draft genome of Erwinia mallotivora strain BT-MARDI, a papaya dieback pathogen.</title>
        <authorList>
            <person name="Redzuan R."/>
            <person name="Abu Bakar N."/>
            <person name="Badrun R."/>
            <person name="Mohd Raih M.F."/>
            <person name="Rozano L."/>
            <person name="Mat Amin N."/>
        </authorList>
    </citation>
    <scope>NUCLEOTIDE SEQUENCE [LARGE SCALE GENOMIC DNA]</scope>
    <source>
        <strain evidence="1 2">BT-MARDI</strain>
    </source>
</reference>
<sequence length="416" mass="46024">MIATHSPKMFNARIKSPAISAKIEGHAPDSMVSSQTTHMRRETWAAPANAADMKKWRETVAKLSCDYALELCLPDITDPQLKQLLVPVDWRNDRYVSVTPVASMGVIHELYHRIYEQNLPHRKWIIQPTPAAIANHGEALLLQRGVVRMLRRGPAKITQGSWRGDFVQLTAHCEGMNISSGMVAVGFPAIAGIGGFIHSLERKIGQDIEFAFGIKSADWVSGVPKINVHRTSNGSSPGRVKGGKVTPAPGYSTEEIVANCEIVLLLKTKADPLELRDILVNTHRLAGGRLFNINVSVITDGIPPNASYLIDASSDIERKRKKEGVDSLQAALEMYAMDGSWIDGEWHQPRNGYTLNQTGYAFLERPVQRMATRGNYPHAWAESIFSLITQGSMTESCWWSKNSNEAGIFWKGNSVV</sequence>
<comment type="caution">
    <text evidence="1">The sequence shown here is derived from an EMBL/GenBank/DDBJ whole genome shotgun (WGS) entry which is preliminary data.</text>
</comment>
<dbReference type="STRING" id="69222.BG55_11915"/>
<dbReference type="AlphaFoldDB" id="A0A014MB47"/>
<dbReference type="Proteomes" id="UP000019918">
    <property type="component" value="Unassembled WGS sequence"/>
</dbReference>
<accession>A0A014MB47</accession>
<dbReference type="EMBL" id="JFHN01000049">
    <property type="protein sequence ID" value="EXU75334.1"/>
    <property type="molecule type" value="Genomic_DNA"/>
</dbReference>
<dbReference type="RefSeq" id="WP_034937606.1">
    <property type="nucleotide sequence ID" value="NZ_JFHN01000049.1"/>
</dbReference>
<dbReference type="PATRIC" id="fig|69222.5.peg.2457"/>
<evidence type="ECO:0000313" key="2">
    <source>
        <dbReference type="Proteomes" id="UP000019918"/>
    </source>
</evidence>
<keyword evidence="2" id="KW-1185">Reference proteome</keyword>
<dbReference type="OrthoDB" id="9814399at2"/>
<evidence type="ECO:0000313" key="1">
    <source>
        <dbReference type="EMBL" id="EXU75334.1"/>
    </source>
</evidence>
<organism evidence="1 2">
    <name type="scientific">Erwinia mallotivora</name>
    <dbReference type="NCBI Taxonomy" id="69222"/>
    <lineage>
        <taxon>Bacteria</taxon>
        <taxon>Pseudomonadati</taxon>
        <taxon>Pseudomonadota</taxon>
        <taxon>Gammaproteobacteria</taxon>
        <taxon>Enterobacterales</taxon>
        <taxon>Erwiniaceae</taxon>
        <taxon>Erwinia</taxon>
    </lineage>
</organism>
<name>A0A014MB47_9GAMM</name>